<reference evidence="2" key="1">
    <citation type="journal article" date="2021" name="PeerJ">
        <title>Extensive microbial diversity within the chicken gut microbiome revealed by metagenomics and culture.</title>
        <authorList>
            <person name="Gilroy R."/>
            <person name="Ravi A."/>
            <person name="Getino M."/>
            <person name="Pursley I."/>
            <person name="Horton D.L."/>
            <person name="Alikhan N.F."/>
            <person name="Baker D."/>
            <person name="Gharbi K."/>
            <person name="Hall N."/>
            <person name="Watson M."/>
            <person name="Adriaenssens E.M."/>
            <person name="Foster-Nyarko E."/>
            <person name="Jarju S."/>
            <person name="Secka A."/>
            <person name="Antonio M."/>
            <person name="Oren A."/>
            <person name="Chaudhuri R.R."/>
            <person name="La Ragione R."/>
            <person name="Hildebrand F."/>
            <person name="Pallen M.J."/>
        </authorList>
    </citation>
    <scope>NUCLEOTIDE SEQUENCE</scope>
    <source>
        <strain evidence="2">USAMLcec2-132</strain>
    </source>
</reference>
<organism evidence="2 3">
    <name type="scientific">Candidatus Eisenbergiella merdavium</name>
    <dbReference type="NCBI Taxonomy" id="2838551"/>
    <lineage>
        <taxon>Bacteria</taxon>
        <taxon>Bacillati</taxon>
        <taxon>Bacillota</taxon>
        <taxon>Clostridia</taxon>
        <taxon>Lachnospirales</taxon>
        <taxon>Lachnospiraceae</taxon>
        <taxon>Eisenbergiella</taxon>
    </lineage>
</organism>
<evidence type="ECO:0000313" key="2">
    <source>
        <dbReference type="EMBL" id="HJC25249.1"/>
    </source>
</evidence>
<dbReference type="AlphaFoldDB" id="A0A9D2NK71"/>
<name>A0A9D2NK71_9FIRM</name>
<proteinExistence type="predicted"/>
<dbReference type="Proteomes" id="UP000823891">
    <property type="component" value="Unassembled WGS sequence"/>
</dbReference>
<protein>
    <submittedName>
        <fullName evidence="2">Rpn family recombination-promoting nuclease/putative transposase</fullName>
    </submittedName>
</protein>
<gene>
    <name evidence="2" type="ORF">H9761_16365</name>
</gene>
<dbReference type="EMBL" id="DWWS01000058">
    <property type="protein sequence ID" value="HJC25249.1"/>
    <property type="molecule type" value="Genomic_DNA"/>
</dbReference>
<feature type="coiled-coil region" evidence="1">
    <location>
        <begin position="235"/>
        <end position="267"/>
    </location>
</feature>
<comment type="caution">
    <text evidence="2">The sequence shown here is derived from an EMBL/GenBank/DDBJ whole genome shotgun (WGS) entry which is preliminary data.</text>
</comment>
<evidence type="ECO:0000313" key="3">
    <source>
        <dbReference type="Proteomes" id="UP000823891"/>
    </source>
</evidence>
<evidence type="ECO:0000256" key="1">
    <source>
        <dbReference type="SAM" id="Coils"/>
    </source>
</evidence>
<accession>A0A9D2NK71</accession>
<sequence>MEEQTYTNREYKDSVFRMLYREKENLLQLYNALNRTSHNNPDELVITTLESAIYLGMKNDVSFLLDARMTLYEHQSTWNPNMPLRDLFYIARLLEKHVNAGKRTIYSSALIRIPAPHFVVFYNGEKPLEEDMTLKLSDAFERPEETPALELKVRLININPGSNPELMSRCQTLREYSEFIERIRRNIRKQASVREAVEKAVTECIREGILADFLRNQRSEVVAMSIFEYDHDEEMKKLEEDLRITLREEIRAEVEAKVREEERKKARNEVLAEGQTRGREEGISEGETRFLLLVLNLRGPVPEWLRERILNEKDPGLLEGWMEAAANADSVEDFLLKTGLGR</sequence>
<keyword evidence="1" id="KW-0175">Coiled coil</keyword>
<reference evidence="2" key="2">
    <citation type="submission" date="2021-04" db="EMBL/GenBank/DDBJ databases">
        <authorList>
            <person name="Gilroy R."/>
        </authorList>
    </citation>
    <scope>NUCLEOTIDE SEQUENCE</scope>
    <source>
        <strain evidence="2">USAMLcec2-132</strain>
    </source>
</reference>